<sequence length="110" mass="11823">MVDCADAMQWTFESTGVIRHDDTCLSPGHTSLESGAVLTLESCTPAKIQTWSLASGYAYVQAAAFVTPANKTVLVVLNEHSEDVVFTLATDDGKAVETVVPKGGIRTYEW</sequence>
<dbReference type="InterPro" id="IPR013780">
    <property type="entry name" value="Glyco_hydro_b"/>
</dbReference>
<proteinExistence type="predicted"/>
<dbReference type="InterPro" id="IPR033452">
    <property type="entry name" value="GH30_C"/>
</dbReference>
<accession>A0A1V9Z8N4</accession>
<feature type="domain" description="Glycosyl hydrolase family 30 beta sandwich" evidence="1">
    <location>
        <begin position="59"/>
        <end position="108"/>
    </location>
</feature>
<gene>
    <name evidence="2" type="ORF">ACHHYP_01622</name>
</gene>
<comment type="caution">
    <text evidence="2">The sequence shown here is derived from an EMBL/GenBank/DDBJ whole genome shotgun (WGS) entry which is preliminary data.</text>
</comment>
<dbReference type="SUPFAM" id="SSF50370">
    <property type="entry name" value="Ricin B-like lectins"/>
    <property type="match status" value="1"/>
</dbReference>
<dbReference type="InterPro" id="IPR035992">
    <property type="entry name" value="Ricin_B-like_lectins"/>
</dbReference>
<protein>
    <recommendedName>
        <fullName evidence="1">Glycosyl hydrolase family 30 beta sandwich domain-containing protein</fullName>
    </recommendedName>
</protein>
<dbReference type="PROSITE" id="PS50231">
    <property type="entry name" value="RICIN_B_LECTIN"/>
    <property type="match status" value="1"/>
</dbReference>
<dbReference type="Proteomes" id="UP000243579">
    <property type="component" value="Unassembled WGS sequence"/>
</dbReference>
<dbReference type="EMBL" id="JNBR01000372">
    <property type="protein sequence ID" value="OQR94200.1"/>
    <property type="molecule type" value="Genomic_DNA"/>
</dbReference>
<evidence type="ECO:0000259" key="1">
    <source>
        <dbReference type="Pfam" id="PF17189"/>
    </source>
</evidence>
<organism evidence="2 3">
    <name type="scientific">Achlya hypogyna</name>
    <name type="common">Oomycete</name>
    <name type="synonym">Protoachlya hypogyna</name>
    <dbReference type="NCBI Taxonomy" id="1202772"/>
    <lineage>
        <taxon>Eukaryota</taxon>
        <taxon>Sar</taxon>
        <taxon>Stramenopiles</taxon>
        <taxon>Oomycota</taxon>
        <taxon>Saprolegniomycetes</taxon>
        <taxon>Saprolegniales</taxon>
        <taxon>Achlyaceae</taxon>
        <taxon>Achlya</taxon>
    </lineage>
</organism>
<dbReference type="AlphaFoldDB" id="A0A1V9Z8N4"/>
<name>A0A1V9Z8N4_ACHHY</name>
<keyword evidence="3" id="KW-1185">Reference proteome</keyword>
<dbReference type="Pfam" id="PF17189">
    <property type="entry name" value="Glyco_hydro_30C"/>
    <property type="match status" value="1"/>
</dbReference>
<dbReference type="Gene3D" id="2.60.40.1180">
    <property type="entry name" value="Golgi alpha-mannosidase II"/>
    <property type="match status" value="1"/>
</dbReference>
<dbReference type="STRING" id="1202772.A0A1V9Z8N4"/>
<evidence type="ECO:0000313" key="2">
    <source>
        <dbReference type="EMBL" id="OQR94200.1"/>
    </source>
</evidence>
<evidence type="ECO:0000313" key="3">
    <source>
        <dbReference type="Proteomes" id="UP000243579"/>
    </source>
</evidence>
<reference evidence="2 3" key="1">
    <citation type="journal article" date="2014" name="Genome Biol. Evol.">
        <title>The secreted proteins of Achlya hypogyna and Thraustotheca clavata identify the ancestral oomycete secretome and reveal gene acquisitions by horizontal gene transfer.</title>
        <authorList>
            <person name="Misner I."/>
            <person name="Blouin N."/>
            <person name="Leonard G."/>
            <person name="Richards T.A."/>
            <person name="Lane C.E."/>
        </authorList>
    </citation>
    <scope>NUCLEOTIDE SEQUENCE [LARGE SCALE GENOMIC DNA]</scope>
    <source>
        <strain evidence="2 3">ATCC 48635</strain>
    </source>
</reference>